<protein>
    <submittedName>
        <fullName evidence="1">Uncharacterized protein</fullName>
    </submittedName>
</protein>
<keyword evidence="2" id="KW-1185">Reference proteome</keyword>
<reference evidence="1 2" key="1">
    <citation type="submission" date="2017-03" db="EMBL/GenBank/DDBJ databases">
        <authorList>
            <person name="Afonso C.L."/>
            <person name="Miller P.J."/>
            <person name="Scott M.A."/>
            <person name="Spackman E."/>
            <person name="Goraichik I."/>
            <person name="Dimitrov K.M."/>
            <person name="Suarez D.L."/>
            <person name="Swayne D.E."/>
        </authorList>
    </citation>
    <scope>NUCLEOTIDE SEQUENCE [LARGE SCALE GENOMIC DNA]</scope>
    <source>
        <strain evidence="1 2">CECT 8625</strain>
    </source>
</reference>
<evidence type="ECO:0000313" key="2">
    <source>
        <dbReference type="Proteomes" id="UP000193570"/>
    </source>
</evidence>
<evidence type="ECO:0000313" key="1">
    <source>
        <dbReference type="EMBL" id="SLN42357.1"/>
    </source>
</evidence>
<organism evidence="1 2">
    <name type="scientific">Roseivivax jejudonensis</name>
    <dbReference type="NCBI Taxonomy" id="1529041"/>
    <lineage>
        <taxon>Bacteria</taxon>
        <taxon>Pseudomonadati</taxon>
        <taxon>Pseudomonadota</taxon>
        <taxon>Alphaproteobacteria</taxon>
        <taxon>Rhodobacterales</taxon>
        <taxon>Roseobacteraceae</taxon>
        <taxon>Roseivivax</taxon>
    </lineage>
</organism>
<proteinExistence type="predicted"/>
<name>A0A1X6Z6Z7_9RHOB</name>
<dbReference type="Proteomes" id="UP000193570">
    <property type="component" value="Unassembled WGS sequence"/>
</dbReference>
<accession>A0A1X6Z6Z7</accession>
<gene>
    <name evidence="1" type="ORF">ROJ8625_02061</name>
</gene>
<dbReference type="EMBL" id="FWFK01000003">
    <property type="protein sequence ID" value="SLN42357.1"/>
    <property type="molecule type" value="Genomic_DNA"/>
</dbReference>
<sequence length="36" mass="3787">MFDRIKIALRHPDAMVAQDALGAAALGVMLVAALHV</sequence>
<dbReference type="AlphaFoldDB" id="A0A1X6Z6Z7"/>